<keyword evidence="1" id="KW-0472">Membrane</keyword>
<feature type="transmembrane region" description="Helical" evidence="1">
    <location>
        <begin position="77"/>
        <end position="96"/>
    </location>
</feature>
<name>A0A0F9RSL4_9ZZZZ</name>
<evidence type="ECO:0000313" key="2">
    <source>
        <dbReference type="EMBL" id="KKN20283.1"/>
    </source>
</evidence>
<dbReference type="EMBL" id="LAZR01003257">
    <property type="protein sequence ID" value="KKN20283.1"/>
    <property type="molecule type" value="Genomic_DNA"/>
</dbReference>
<evidence type="ECO:0000256" key="1">
    <source>
        <dbReference type="SAM" id="Phobius"/>
    </source>
</evidence>
<feature type="transmembrane region" description="Helical" evidence="1">
    <location>
        <begin position="49"/>
        <end position="70"/>
    </location>
</feature>
<gene>
    <name evidence="2" type="ORF">LCGC14_0937210</name>
</gene>
<keyword evidence="1" id="KW-1133">Transmembrane helix</keyword>
<feature type="transmembrane region" description="Helical" evidence="1">
    <location>
        <begin position="21"/>
        <end position="43"/>
    </location>
</feature>
<protein>
    <submittedName>
        <fullName evidence="2">Uncharacterized protein</fullName>
    </submittedName>
</protein>
<dbReference type="AlphaFoldDB" id="A0A0F9RSL4"/>
<sequence length="228" mass="26588">MPENKSNYPNEIFLRTYPKIIFFWPLMITSFVLWFIQAISYGIDSSKANISVLGSIWFIVFFINIFVTAFDFSSTKFFLLILIILIAVLFVIFIVLPNFQLTSGALSVYLGLPWQFYMVMTLILAFILVIVVISTRFDYYKIERNEIYHKKGIFSSAERFPVKSLRFKKEIPDVFEFFMLRAGSIRLDPGRADEVMILNTVLNINKKEKQLDWLLSHVSVEPDEMDGP</sequence>
<keyword evidence="1" id="KW-0812">Transmembrane</keyword>
<comment type="caution">
    <text evidence="2">The sequence shown here is derived from an EMBL/GenBank/DDBJ whole genome shotgun (WGS) entry which is preliminary data.</text>
</comment>
<organism evidence="2">
    <name type="scientific">marine sediment metagenome</name>
    <dbReference type="NCBI Taxonomy" id="412755"/>
    <lineage>
        <taxon>unclassified sequences</taxon>
        <taxon>metagenomes</taxon>
        <taxon>ecological metagenomes</taxon>
    </lineage>
</organism>
<feature type="transmembrane region" description="Helical" evidence="1">
    <location>
        <begin position="116"/>
        <end position="135"/>
    </location>
</feature>
<reference evidence="2" key="1">
    <citation type="journal article" date="2015" name="Nature">
        <title>Complex archaea that bridge the gap between prokaryotes and eukaryotes.</title>
        <authorList>
            <person name="Spang A."/>
            <person name="Saw J.H."/>
            <person name="Jorgensen S.L."/>
            <person name="Zaremba-Niedzwiedzka K."/>
            <person name="Martijn J."/>
            <person name="Lind A.E."/>
            <person name="van Eijk R."/>
            <person name="Schleper C."/>
            <person name="Guy L."/>
            <person name="Ettema T.J."/>
        </authorList>
    </citation>
    <scope>NUCLEOTIDE SEQUENCE</scope>
</reference>
<proteinExistence type="predicted"/>
<accession>A0A0F9RSL4</accession>